<dbReference type="SUPFAM" id="SSF56112">
    <property type="entry name" value="Protein kinase-like (PK-like)"/>
    <property type="match status" value="1"/>
</dbReference>
<dbReference type="SUPFAM" id="SSF50998">
    <property type="entry name" value="Quinoprotein alcohol dehydrogenase-like"/>
    <property type="match status" value="1"/>
</dbReference>
<keyword evidence="4 5" id="KW-0067">ATP-binding</keyword>
<dbReference type="Pfam" id="PF13360">
    <property type="entry name" value="PQQ_2"/>
    <property type="match status" value="1"/>
</dbReference>
<evidence type="ECO:0000256" key="5">
    <source>
        <dbReference type="PROSITE-ProRule" id="PRU10141"/>
    </source>
</evidence>
<dbReference type="OrthoDB" id="9762169at2"/>
<comment type="caution">
    <text evidence="7">The sequence shown here is derived from an EMBL/GenBank/DDBJ whole genome shotgun (WGS) entry which is preliminary data.</text>
</comment>
<evidence type="ECO:0000256" key="1">
    <source>
        <dbReference type="ARBA" id="ARBA00022679"/>
    </source>
</evidence>
<dbReference type="PROSITE" id="PS50011">
    <property type="entry name" value="PROTEIN_KINASE_DOM"/>
    <property type="match status" value="1"/>
</dbReference>
<proteinExistence type="predicted"/>
<dbReference type="InterPro" id="IPR017441">
    <property type="entry name" value="Protein_kinase_ATP_BS"/>
</dbReference>
<dbReference type="SMART" id="SM00220">
    <property type="entry name" value="S_TKc"/>
    <property type="match status" value="1"/>
</dbReference>
<dbReference type="GO" id="GO:0005524">
    <property type="term" value="F:ATP binding"/>
    <property type="evidence" value="ECO:0007669"/>
    <property type="project" value="UniProtKB-UniRule"/>
</dbReference>
<dbReference type="InterPro" id="IPR015943">
    <property type="entry name" value="WD40/YVTN_repeat-like_dom_sf"/>
</dbReference>
<dbReference type="CDD" id="cd14014">
    <property type="entry name" value="STKc_PknB_like"/>
    <property type="match status" value="1"/>
</dbReference>
<dbReference type="InterPro" id="IPR011047">
    <property type="entry name" value="Quinoprotein_ADH-like_sf"/>
</dbReference>
<evidence type="ECO:0000256" key="4">
    <source>
        <dbReference type="ARBA" id="ARBA00022840"/>
    </source>
</evidence>
<reference evidence="7 8" key="1">
    <citation type="submission" date="2019-06" db="EMBL/GenBank/DDBJ databases">
        <title>Whole genome shotgun sequence of Streptomyces gardneri NBRC 12865.</title>
        <authorList>
            <person name="Hosoyama A."/>
            <person name="Uohara A."/>
            <person name="Ohji S."/>
            <person name="Ichikawa N."/>
        </authorList>
    </citation>
    <scope>NUCLEOTIDE SEQUENCE [LARGE SCALE GENOMIC DNA]</scope>
    <source>
        <strain evidence="7 8">NBRC 12865</strain>
    </source>
</reference>
<dbReference type="EMBL" id="BJMN01000032">
    <property type="protein sequence ID" value="GEB59352.1"/>
    <property type="molecule type" value="Genomic_DNA"/>
</dbReference>
<dbReference type="Proteomes" id="UP000315226">
    <property type="component" value="Unassembled WGS sequence"/>
</dbReference>
<dbReference type="InterPro" id="IPR002372">
    <property type="entry name" value="PQQ_rpt_dom"/>
</dbReference>
<dbReference type="RefSeq" id="WP_141298537.1">
    <property type="nucleotide sequence ID" value="NZ_BJMN01000032.1"/>
</dbReference>
<dbReference type="PANTHER" id="PTHR43289">
    <property type="entry name" value="MITOGEN-ACTIVATED PROTEIN KINASE KINASE KINASE 20-RELATED"/>
    <property type="match status" value="1"/>
</dbReference>
<dbReference type="Pfam" id="PF00069">
    <property type="entry name" value="Pkinase"/>
    <property type="match status" value="1"/>
</dbReference>
<evidence type="ECO:0000256" key="3">
    <source>
        <dbReference type="ARBA" id="ARBA00022777"/>
    </source>
</evidence>
<dbReference type="InterPro" id="IPR008271">
    <property type="entry name" value="Ser/Thr_kinase_AS"/>
</dbReference>
<evidence type="ECO:0000256" key="2">
    <source>
        <dbReference type="ARBA" id="ARBA00022741"/>
    </source>
</evidence>
<keyword evidence="1" id="KW-0808">Transferase</keyword>
<dbReference type="PROSITE" id="PS00107">
    <property type="entry name" value="PROTEIN_KINASE_ATP"/>
    <property type="match status" value="1"/>
</dbReference>
<protein>
    <recommendedName>
        <fullName evidence="6">Protein kinase domain-containing protein</fullName>
    </recommendedName>
</protein>
<sequence length="733" mass="77145">MLSPLTHDDPAAVATYRLLARLGSGGMGTVYLARTPGGRTVALKTVHARLATDPAFRARFRLETDAARIIGARHGAAVVDADPLAETPWLATEYVLGPPLDDAVALGGPLPEPTVRALGAALAGALAQLHSSDVVHRDLKPSNVLVTAYGPKIIDFGIARAAGDDHLTRTGAAAGTPAFMSPEQASGQEHPPAGDVFALAGVLVFAASGHGPFGTGSPADLLYRVRYAEPDLTGVPEALLPLLTACLAKDPAARPTTGDLIAHLHDGHGEFADHLPPLLLADIARRATDVWLHAPHRLPVPAGAAFAETAPSTPLSRRRALTLGSGSVLGLAGAGAGVWAWLNSRDTEGGTATGGTPTPTGPTAIPATTAADGAPAALWQQDDVLDREERITPLLAGADVVGLAETVSFRAVDTKTGSELWADSKVREPHQITTDGTNFYVSDGNFEGPGALMIRTLAARTGKETAKTITLKGIDGTTTELLAAVGSTLFTASRLGKRESDSDANQIGWHLLAVNLRTGKEAWRQPYAWDGVRPWLAQVVGDQLILGKNSGDLDTFLVQSRDVRTGRQLWKRRLPLKDSAAFKPGHLALDDRHIYLGGDRLRALRLTDGGIAWEYGSGTGSTNYGVPTVSRGIVYAQEAGDTQGIVAVRAPAGIRAWRQSPSDRPLTPEFFTAPVVGERYVYAPVRGGLNAVDPLNSRSAWVFQTDATRYVVDKERTRIIGAGESSVVAIPYA</sequence>
<evidence type="ECO:0000313" key="7">
    <source>
        <dbReference type="EMBL" id="GEB59352.1"/>
    </source>
</evidence>
<dbReference type="Gene3D" id="3.30.200.20">
    <property type="entry name" value="Phosphorylase Kinase, domain 1"/>
    <property type="match status" value="1"/>
</dbReference>
<keyword evidence="2 5" id="KW-0547">Nucleotide-binding</keyword>
<dbReference type="InterPro" id="IPR011009">
    <property type="entry name" value="Kinase-like_dom_sf"/>
</dbReference>
<keyword evidence="3" id="KW-0418">Kinase</keyword>
<name>A0A4Y3RP47_9ACTN</name>
<organism evidence="7 8">
    <name type="scientific">Streptomyces gardneri</name>
    <dbReference type="NCBI Taxonomy" id="66892"/>
    <lineage>
        <taxon>Bacteria</taxon>
        <taxon>Bacillati</taxon>
        <taxon>Actinomycetota</taxon>
        <taxon>Actinomycetes</taxon>
        <taxon>Kitasatosporales</taxon>
        <taxon>Streptomycetaceae</taxon>
        <taxon>Streptomyces</taxon>
    </lineage>
</organism>
<dbReference type="AlphaFoldDB" id="A0A4Y3RP47"/>
<dbReference type="Gene3D" id="1.10.510.10">
    <property type="entry name" value="Transferase(Phosphotransferase) domain 1"/>
    <property type="match status" value="1"/>
</dbReference>
<dbReference type="Gene3D" id="2.130.10.10">
    <property type="entry name" value="YVTN repeat-like/Quinoprotein amine dehydrogenase"/>
    <property type="match status" value="1"/>
</dbReference>
<feature type="binding site" evidence="5">
    <location>
        <position position="44"/>
    </location>
    <ligand>
        <name>ATP</name>
        <dbReference type="ChEBI" id="CHEBI:30616"/>
    </ligand>
</feature>
<dbReference type="GO" id="GO:0004674">
    <property type="term" value="F:protein serine/threonine kinase activity"/>
    <property type="evidence" value="ECO:0007669"/>
    <property type="project" value="TreeGrafter"/>
</dbReference>
<dbReference type="PANTHER" id="PTHR43289:SF34">
    <property type="entry name" value="SERINE_THREONINE-PROTEIN KINASE YBDM-RELATED"/>
    <property type="match status" value="1"/>
</dbReference>
<dbReference type="InterPro" id="IPR000719">
    <property type="entry name" value="Prot_kinase_dom"/>
</dbReference>
<keyword evidence="8" id="KW-1185">Reference proteome</keyword>
<evidence type="ECO:0000313" key="8">
    <source>
        <dbReference type="Proteomes" id="UP000315226"/>
    </source>
</evidence>
<accession>A0A4Y3RP47</accession>
<evidence type="ECO:0000259" key="6">
    <source>
        <dbReference type="PROSITE" id="PS50011"/>
    </source>
</evidence>
<gene>
    <name evidence="7" type="ORF">SGA01_49570</name>
</gene>
<feature type="domain" description="Protein kinase" evidence="6">
    <location>
        <begin position="16"/>
        <end position="271"/>
    </location>
</feature>
<dbReference type="PROSITE" id="PS00108">
    <property type="entry name" value="PROTEIN_KINASE_ST"/>
    <property type="match status" value="1"/>
</dbReference>